<feature type="binding site" evidence="17">
    <location>
        <position position="264"/>
    </location>
    <ligand>
        <name>(6S)-NADPHX</name>
        <dbReference type="ChEBI" id="CHEBI:64076"/>
    </ligand>
</feature>
<comment type="cofactor">
    <cofactor evidence="18 19">
        <name>K(+)</name>
        <dbReference type="ChEBI" id="CHEBI:29103"/>
    </cofactor>
    <text evidence="18 19">Binds 1 potassium ion per subunit.</text>
</comment>
<sequence length="507" mass="55094">MKIFTTDGIRRIDEATIEAENISSLDLMERAASAVAYEVISRWRPSKRLVIFAGPGNNGGDALAAARMLSEQGYRSEVYLFNIKSSHLSPCCSTNKDRLQDCPNVEFNEVVDTFNPPELGPDDVVLDGLFGSGLRSPLKGGYSALVQYINDSGAYTVSIDVPSGLFGEWNMGTDHRNIIKAKLTLAFQFKRLSFFFAENAQFVGEVKVLDLDMDERAIAQVPTDFYLIERDDVKAALRPHNPFINKYDNGTVFLVAGSYGMMGAAVLAARGATRAGAGLVTVHAPRCGFVPLSTAVPEVLFEADRNEIFTTNIDLYHKYSVVALGPGMGTSDETVDAVDTFLKSYRQPCILDADALNCIAKRPILLRSIPKGSILTPHEAEFDRLFDLHRTDEERLKKAIDVSKLYEVTIVLKGHYTMTVRPDGKVYINSSGNAGMATAGSGDCLTGVIAAFIAQGYAPDWGVVLAVYVHGLAGDIAVEEQGTHGLIAPDIANSVGRAIHSLVKRPE</sequence>
<dbReference type="PANTHER" id="PTHR12592">
    <property type="entry name" value="ATP-DEPENDENT (S)-NAD(P)H-HYDRATE DEHYDRATASE FAMILY MEMBER"/>
    <property type="match status" value="1"/>
</dbReference>
<comment type="similarity">
    <text evidence="17">Belongs to the NnrD/CARKD family.</text>
</comment>
<evidence type="ECO:0000256" key="4">
    <source>
        <dbReference type="ARBA" id="ARBA00009524"/>
    </source>
</evidence>
<comment type="catalytic activity">
    <reaction evidence="1 18 19">
        <text>(6R)-NADHX = (6S)-NADHX</text>
        <dbReference type="Rhea" id="RHEA:32215"/>
        <dbReference type="ChEBI" id="CHEBI:64074"/>
        <dbReference type="ChEBI" id="CHEBI:64075"/>
        <dbReference type="EC" id="5.1.99.6"/>
    </reaction>
</comment>
<feature type="binding site" evidence="18">
    <location>
        <position position="58"/>
    </location>
    <ligand>
        <name>K(+)</name>
        <dbReference type="ChEBI" id="CHEBI:29103"/>
    </ligand>
</feature>
<dbReference type="InterPro" id="IPR029056">
    <property type="entry name" value="Ribokinase-like"/>
</dbReference>
<dbReference type="SUPFAM" id="SSF53613">
    <property type="entry name" value="Ribokinase-like"/>
    <property type="match status" value="1"/>
</dbReference>
<keyword evidence="7 17" id="KW-0067">ATP-binding</keyword>
<dbReference type="PROSITE" id="PS51385">
    <property type="entry name" value="YJEF_N"/>
    <property type="match status" value="1"/>
</dbReference>
<dbReference type="Gene3D" id="3.40.50.10260">
    <property type="entry name" value="YjeF N-terminal domain"/>
    <property type="match status" value="1"/>
</dbReference>
<evidence type="ECO:0000256" key="10">
    <source>
        <dbReference type="ARBA" id="ARBA00023027"/>
    </source>
</evidence>
<keyword evidence="10 17" id="KW-0520">NAD</keyword>
<comment type="function">
    <text evidence="17">Catalyzes the dehydration of the S-form of NAD(P)HX at the expense of ADP, which is converted to AMP. Together with NAD(P)HX epimerase, which catalyzes the epimerization of the S- and R-forms, the enzyme allows the repair of both epimers of NAD(P)HX, a damaged form of NAD(P)H that is a result of enzymatic or heat-dependent hydration.</text>
</comment>
<evidence type="ECO:0000256" key="9">
    <source>
        <dbReference type="ARBA" id="ARBA00022958"/>
    </source>
</evidence>
<evidence type="ECO:0000256" key="12">
    <source>
        <dbReference type="ARBA" id="ARBA00023239"/>
    </source>
</evidence>
<dbReference type="GO" id="GO:0110051">
    <property type="term" value="P:metabolite repair"/>
    <property type="evidence" value="ECO:0007669"/>
    <property type="project" value="TreeGrafter"/>
</dbReference>
<comment type="function">
    <text evidence="14 19">Bifunctional enzyme that catalyzes the epimerization of the S- and R-forms of NAD(P)HX and the dehydration of the S-form of NAD(P)HX at the expense of ADP, which is converted to AMP. This allows the repair of both epimers of NAD(P)HX, a damaged form of NAD(P)H that is a result of enzymatic or heat-dependent hydration.</text>
</comment>
<dbReference type="CDD" id="cd01171">
    <property type="entry name" value="YXKO-related"/>
    <property type="match status" value="1"/>
</dbReference>
<evidence type="ECO:0000256" key="5">
    <source>
        <dbReference type="ARBA" id="ARBA00022723"/>
    </source>
</evidence>
<evidence type="ECO:0000256" key="19">
    <source>
        <dbReference type="PIRNR" id="PIRNR017184"/>
    </source>
</evidence>
<feature type="binding site" evidence="17">
    <location>
        <position position="443"/>
    </location>
    <ligand>
        <name>(6S)-NADPHX</name>
        <dbReference type="ChEBI" id="CHEBI:64076"/>
    </ligand>
</feature>
<evidence type="ECO:0000256" key="3">
    <source>
        <dbReference type="ARBA" id="ARBA00006001"/>
    </source>
</evidence>
<comment type="catalytic activity">
    <reaction evidence="15 17 19">
        <text>(6S)-NADHX + ADP = AMP + phosphate + NADH + H(+)</text>
        <dbReference type="Rhea" id="RHEA:32223"/>
        <dbReference type="ChEBI" id="CHEBI:15378"/>
        <dbReference type="ChEBI" id="CHEBI:43474"/>
        <dbReference type="ChEBI" id="CHEBI:57945"/>
        <dbReference type="ChEBI" id="CHEBI:64074"/>
        <dbReference type="ChEBI" id="CHEBI:456215"/>
        <dbReference type="ChEBI" id="CHEBI:456216"/>
        <dbReference type="EC" id="4.2.1.136"/>
    </reaction>
</comment>
<feature type="binding site" evidence="17">
    <location>
        <begin position="413"/>
        <end position="417"/>
    </location>
    <ligand>
        <name>AMP</name>
        <dbReference type="ChEBI" id="CHEBI:456215"/>
    </ligand>
</feature>
<dbReference type="InterPro" id="IPR004443">
    <property type="entry name" value="YjeF_N_dom"/>
</dbReference>
<feature type="domain" description="YjeF C-terminal" evidence="20">
    <location>
        <begin position="229"/>
        <end position="502"/>
    </location>
</feature>
<feature type="binding site" evidence="18">
    <location>
        <begin position="131"/>
        <end position="137"/>
    </location>
    <ligand>
        <name>(6S)-NADPHX</name>
        <dbReference type="ChEBI" id="CHEBI:64076"/>
    </ligand>
</feature>
<feature type="binding site" evidence="17">
    <location>
        <position position="378"/>
    </location>
    <ligand>
        <name>(6S)-NADPHX</name>
        <dbReference type="ChEBI" id="CHEBI:64076"/>
    </ligand>
</feature>
<dbReference type="HAMAP" id="MF_01966">
    <property type="entry name" value="NADHX_epimerase"/>
    <property type="match status" value="1"/>
</dbReference>
<dbReference type="PROSITE" id="PS51383">
    <property type="entry name" value="YJEF_C_3"/>
    <property type="match status" value="1"/>
</dbReference>
<evidence type="ECO:0000256" key="14">
    <source>
        <dbReference type="ARBA" id="ARBA00025153"/>
    </source>
</evidence>
<dbReference type="Proteomes" id="UP000483362">
    <property type="component" value="Unassembled WGS sequence"/>
</dbReference>
<keyword evidence="8 17" id="KW-0521">NADP</keyword>
<feature type="binding site" evidence="18">
    <location>
        <position position="127"/>
    </location>
    <ligand>
        <name>K(+)</name>
        <dbReference type="ChEBI" id="CHEBI:29103"/>
    </ligand>
</feature>
<keyword evidence="11 18" id="KW-0413">Isomerase</keyword>
<keyword evidence="12 17" id="KW-0456">Lyase</keyword>
<dbReference type="Pfam" id="PF01256">
    <property type="entry name" value="Carb_kinase"/>
    <property type="match status" value="1"/>
</dbReference>
<evidence type="ECO:0000256" key="18">
    <source>
        <dbReference type="HAMAP-Rule" id="MF_01966"/>
    </source>
</evidence>
<dbReference type="NCBIfam" id="TIGR00197">
    <property type="entry name" value="yjeF_nterm"/>
    <property type="match status" value="1"/>
</dbReference>
<evidence type="ECO:0000259" key="20">
    <source>
        <dbReference type="PROSITE" id="PS51383"/>
    </source>
</evidence>
<dbReference type="GO" id="GO:0005524">
    <property type="term" value="F:ATP binding"/>
    <property type="evidence" value="ECO:0007669"/>
    <property type="project" value="UniProtKB-UniRule"/>
</dbReference>
<proteinExistence type="inferred from homology"/>
<evidence type="ECO:0000256" key="6">
    <source>
        <dbReference type="ARBA" id="ARBA00022741"/>
    </source>
</evidence>
<evidence type="ECO:0000313" key="22">
    <source>
        <dbReference type="EMBL" id="MSS16359.1"/>
    </source>
</evidence>
<dbReference type="GO" id="GO:0052855">
    <property type="term" value="F:ADP-dependent NAD(P)H-hydrate dehydratase activity"/>
    <property type="evidence" value="ECO:0007669"/>
    <property type="project" value="UniProtKB-UniRule"/>
</dbReference>
<feature type="binding site" evidence="17">
    <location>
        <position position="442"/>
    </location>
    <ligand>
        <name>AMP</name>
        <dbReference type="ChEBI" id="CHEBI:456215"/>
    </ligand>
</feature>
<feature type="binding site" evidence="18">
    <location>
        <position position="163"/>
    </location>
    <ligand>
        <name>K(+)</name>
        <dbReference type="ChEBI" id="CHEBI:29103"/>
    </ligand>
</feature>
<dbReference type="PIRSF" id="PIRSF017184">
    <property type="entry name" value="Nnr"/>
    <property type="match status" value="1"/>
</dbReference>
<feature type="domain" description="YjeF N-terminal" evidence="21">
    <location>
        <begin position="9"/>
        <end position="219"/>
    </location>
</feature>
<evidence type="ECO:0000256" key="17">
    <source>
        <dbReference type="HAMAP-Rule" id="MF_01965"/>
    </source>
</evidence>
<dbReference type="NCBIfam" id="TIGR00196">
    <property type="entry name" value="yjeF_cterm"/>
    <property type="match status" value="1"/>
</dbReference>
<comment type="subunit">
    <text evidence="17">Homotetramer.</text>
</comment>
<comment type="similarity">
    <text evidence="4 19">In the C-terminal section; belongs to the NnrD/CARKD family.</text>
</comment>
<dbReference type="GO" id="GO:0052856">
    <property type="term" value="F:NAD(P)HX epimerase activity"/>
    <property type="evidence" value="ECO:0007669"/>
    <property type="project" value="UniProtKB-UniRule"/>
</dbReference>
<dbReference type="RefSeq" id="WP_154327855.1">
    <property type="nucleotide sequence ID" value="NZ_CP045696.1"/>
</dbReference>
<dbReference type="InterPro" id="IPR000631">
    <property type="entry name" value="CARKD"/>
</dbReference>
<evidence type="ECO:0000259" key="21">
    <source>
        <dbReference type="PROSITE" id="PS51385"/>
    </source>
</evidence>
<evidence type="ECO:0000313" key="23">
    <source>
        <dbReference type="Proteomes" id="UP000483362"/>
    </source>
</evidence>
<evidence type="ECO:0000256" key="2">
    <source>
        <dbReference type="ARBA" id="ARBA00000909"/>
    </source>
</evidence>
<keyword evidence="23" id="KW-1185">Reference proteome</keyword>
<dbReference type="EC" id="4.2.1.136" evidence="19"/>
<dbReference type="PANTHER" id="PTHR12592:SF0">
    <property type="entry name" value="ATP-DEPENDENT (S)-NAD(P)H-HYDRATE DEHYDRATASE"/>
    <property type="match status" value="1"/>
</dbReference>
<dbReference type="SUPFAM" id="SSF64153">
    <property type="entry name" value="YjeF N-terminal domain-like"/>
    <property type="match status" value="1"/>
</dbReference>
<dbReference type="Pfam" id="PF03853">
    <property type="entry name" value="YjeF_N"/>
    <property type="match status" value="1"/>
</dbReference>
<dbReference type="EC" id="5.1.99.6" evidence="19"/>
<name>A0A6L5X7M1_9BACT</name>
<evidence type="ECO:0000256" key="7">
    <source>
        <dbReference type="ARBA" id="ARBA00022840"/>
    </source>
</evidence>
<accession>A0A6L5X7M1</accession>
<comment type="catalytic activity">
    <reaction evidence="2 18 19">
        <text>(6R)-NADPHX = (6S)-NADPHX</text>
        <dbReference type="Rhea" id="RHEA:32227"/>
        <dbReference type="ChEBI" id="CHEBI:64076"/>
        <dbReference type="ChEBI" id="CHEBI:64077"/>
        <dbReference type="EC" id="5.1.99.6"/>
    </reaction>
</comment>
<dbReference type="InterPro" id="IPR036652">
    <property type="entry name" value="YjeF_N_dom_sf"/>
</dbReference>
<evidence type="ECO:0000256" key="13">
    <source>
        <dbReference type="ARBA" id="ARBA00023268"/>
    </source>
</evidence>
<comment type="similarity">
    <text evidence="3 19">In the N-terminal section; belongs to the NnrE/AIBP family.</text>
</comment>
<dbReference type="EMBL" id="VULT01000001">
    <property type="protein sequence ID" value="MSS16359.1"/>
    <property type="molecule type" value="Genomic_DNA"/>
</dbReference>
<keyword evidence="13" id="KW-0511">Multifunctional enzyme</keyword>
<organism evidence="22 23">
    <name type="scientific">Sodaliphilus pleomorphus</name>
    <dbReference type="NCBI Taxonomy" id="2606626"/>
    <lineage>
        <taxon>Bacteria</taxon>
        <taxon>Pseudomonadati</taxon>
        <taxon>Bacteroidota</taxon>
        <taxon>Bacteroidia</taxon>
        <taxon>Bacteroidales</taxon>
        <taxon>Muribaculaceae</taxon>
        <taxon>Sodaliphilus</taxon>
    </lineage>
</organism>
<evidence type="ECO:0000256" key="11">
    <source>
        <dbReference type="ARBA" id="ARBA00023235"/>
    </source>
</evidence>
<evidence type="ECO:0000256" key="16">
    <source>
        <dbReference type="ARBA" id="ARBA00049209"/>
    </source>
</evidence>
<dbReference type="InterPro" id="IPR030677">
    <property type="entry name" value="Nnr"/>
</dbReference>
<dbReference type="HAMAP" id="MF_01965">
    <property type="entry name" value="NADHX_dehydratase"/>
    <property type="match status" value="1"/>
</dbReference>
<reference evidence="22 23" key="1">
    <citation type="submission" date="2019-08" db="EMBL/GenBank/DDBJ databases">
        <title>In-depth cultivation of the pig gut microbiome towards novel bacterial diversity and tailored functional studies.</title>
        <authorList>
            <person name="Wylensek D."/>
            <person name="Hitch T.C.A."/>
            <person name="Clavel T."/>
        </authorList>
    </citation>
    <scope>NUCLEOTIDE SEQUENCE [LARGE SCALE GENOMIC DNA]</scope>
    <source>
        <strain evidence="22 23">Oil-RF-744-WCA-WT-10</strain>
    </source>
</reference>
<keyword evidence="6 17" id="KW-0547">Nucleotide-binding</keyword>
<comment type="caution">
    <text evidence="22">The sequence shown here is derived from an EMBL/GenBank/DDBJ whole genome shotgun (WGS) entry which is preliminary data.</text>
</comment>
<feature type="binding site" evidence="17">
    <location>
        <position position="327"/>
    </location>
    <ligand>
        <name>(6S)-NADPHX</name>
        <dbReference type="ChEBI" id="CHEBI:64076"/>
    </ligand>
</feature>
<comment type="similarity">
    <text evidence="18">Belongs to the NnrE/AIBP family.</text>
</comment>
<dbReference type="GO" id="GO:0046496">
    <property type="term" value="P:nicotinamide nucleotide metabolic process"/>
    <property type="evidence" value="ECO:0007669"/>
    <property type="project" value="UniProtKB-UniRule"/>
</dbReference>
<feature type="binding site" evidence="18">
    <location>
        <position position="142"/>
    </location>
    <ligand>
        <name>(6S)-NADPHX</name>
        <dbReference type="ChEBI" id="CHEBI:64076"/>
    </ligand>
</feature>
<feature type="binding site" evidence="18">
    <location>
        <position position="160"/>
    </location>
    <ligand>
        <name>(6S)-NADPHX</name>
        <dbReference type="ChEBI" id="CHEBI:64076"/>
    </ligand>
</feature>
<evidence type="ECO:0000256" key="15">
    <source>
        <dbReference type="ARBA" id="ARBA00048238"/>
    </source>
</evidence>
<protein>
    <recommendedName>
        <fullName evidence="19">Bifunctional NAD(P)H-hydrate repair enzyme</fullName>
    </recommendedName>
    <alternativeName>
        <fullName evidence="19">Nicotinamide nucleotide repair protein</fullName>
    </alternativeName>
    <domain>
        <recommendedName>
            <fullName evidence="19">ADP-dependent (S)-NAD(P)H-hydrate dehydratase</fullName>
            <ecNumber evidence="19">4.2.1.136</ecNumber>
        </recommendedName>
        <alternativeName>
            <fullName evidence="19">ADP-dependent NAD(P)HX dehydratase</fullName>
        </alternativeName>
    </domain>
    <domain>
        <recommendedName>
            <fullName evidence="19">NAD(P)H-hydrate epimerase</fullName>
            <ecNumber evidence="19">5.1.99.6</ecNumber>
        </recommendedName>
    </domain>
</protein>
<comment type="catalytic activity">
    <reaction evidence="16 17 19">
        <text>(6S)-NADPHX + ADP = AMP + phosphate + NADPH + H(+)</text>
        <dbReference type="Rhea" id="RHEA:32235"/>
        <dbReference type="ChEBI" id="CHEBI:15378"/>
        <dbReference type="ChEBI" id="CHEBI:43474"/>
        <dbReference type="ChEBI" id="CHEBI:57783"/>
        <dbReference type="ChEBI" id="CHEBI:64076"/>
        <dbReference type="ChEBI" id="CHEBI:456215"/>
        <dbReference type="ChEBI" id="CHEBI:456216"/>
        <dbReference type="EC" id="4.2.1.136"/>
    </reaction>
</comment>
<evidence type="ECO:0000256" key="1">
    <source>
        <dbReference type="ARBA" id="ARBA00000013"/>
    </source>
</evidence>
<dbReference type="Gene3D" id="3.40.1190.20">
    <property type="match status" value="1"/>
</dbReference>
<gene>
    <name evidence="17" type="primary">nnrD</name>
    <name evidence="18" type="synonym">nnrE</name>
    <name evidence="22" type="ORF">FYJ29_01025</name>
</gene>
<comment type="function">
    <text evidence="18">Catalyzes the epimerization of the S- and R-forms of NAD(P)HX, a damaged form of NAD(P)H that is a result of enzymatic or heat-dependent hydration. This is a prerequisite for the S-specific NAD(P)H-hydrate dehydratase to allow the repair of both epimers of NAD(P)HX.</text>
</comment>
<keyword evidence="5 18" id="KW-0479">Metal-binding</keyword>
<dbReference type="AlphaFoldDB" id="A0A6L5X7M1"/>
<feature type="binding site" evidence="18">
    <location>
        <begin position="57"/>
        <end position="61"/>
    </location>
    <ligand>
        <name>(6S)-NADPHX</name>
        <dbReference type="ChEBI" id="CHEBI:64076"/>
    </ligand>
</feature>
<comment type="cofactor">
    <cofactor evidence="17">
        <name>Mg(2+)</name>
        <dbReference type="ChEBI" id="CHEBI:18420"/>
    </cofactor>
</comment>
<evidence type="ECO:0000256" key="8">
    <source>
        <dbReference type="ARBA" id="ARBA00022857"/>
    </source>
</evidence>
<keyword evidence="9 18" id="KW-0630">Potassium</keyword>
<dbReference type="GO" id="GO:0046872">
    <property type="term" value="F:metal ion binding"/>
    <property type="evidence" value="ECO:0007669"/>
    <property type="project" value="UniProtKB-UniRule"/>
</dbReference>